<evidence type="ECO:0008006" key="4">
    <source>
        <dbReference type="Google" id="ProtNLM"/>
    </source>
</evidence>
<name>A0ABR8BYV8_APHFL</name>
<comment type="caution">
    <text evidence="2">The sequence shown here is derived from an EMBL/GenBank/DDBJ whole genome shotgun (WGS) entry which is preliminary data.</text>
</comment>
<evidence type="ECO:0000256" key="1">
    <source>
        <dbReference type="SAM" id="Phobius"/>
    </source>
</evidence>
<keyword evidence="3" id="KW-1185">Reference proteome</keyword>
<feature type="transmembrane region" description="Helical" evidence="1">
    <location>
        <begin position="41"/>
        <end position="63"/>
    </location>
</feature>
<reference evidence="2 3" key="1">
    <citation type="journal article" date="2020" name="ISME J.">
        <title>Comparative genomics reveals insights into cyanobacterial evolution and habitat adaptation.</title>
        <authorList>
            <person name="Chen M.Y."/>
            <person name="Teng W.K."/>
            <person name="Zhao L."/>
            <person name="Hu C.X."/>
            <person name="Zhou Y.K."/>
            <person name="Han B.P."/>
            <person name="Song L.R."/>
            <person name="Shu W.S."/>
        </authorList>
    </citation>
    <scope>NUCLEOTIDE SEQUENCE [LARGE SCALE GENOMIC DNA]</scope>
    <source>
        <strain evidence="2 3">FACHB-1040</strain>
    </source>
</reference>
<protein>
    <recommendedName>
        <fullName evidence="4">SxtJ</fullName>
    </recommendedName>
</protein>
<keyword evidence="1" id="KW-0812">Transmembrane</keyword>
<dbReference type="RefSeq" id="WP_190383504.1">
    <property type="nucleotide sequence ID" value="NZ_JACJQT010000040.1"/>
</dbReference>
<accession>A0ABR8BYV8</accession>
<gene>
    <name evidence="2" type="ORF">H6F99_15495</name>
</gene>
<dbReference type="Proteomes" id="UP000606721">
    <property type="component" value="Unassembled WGS sequence"/>
</dbReference>
<feature type="transmembrane region" description="Helical" evidence="1">
    <location>
        <begin position="69"/>
        <end position="85"/>
    </location>
</feature>
<organism evidence="2 3">
    <name type="scientific">Aphanizomenon flos-aquae FACHB-1040</name>
    <dbReference type="NCBI Taxonomy" id="2692887"/>
    <lineage>
        <taxon>Bacteria</taxon>
        <taxon>Bacillati</taxon>
        <taxon>Cyanobacteriota</taxon>
        <taxon>Cyanophyceae</taxon>
        <taxon>Nostocales</taxon>
        <taxon>Aphanizomenonaceae</taxon>
        <taxon>Aphanizomenon</taxon>
    </lineage>
</organism>
<evidence type="ECO:0000313" key="2">
    <source>
        <dbReference type="EMBL" id="MBD2279645.1"/>
    </source>
</evidence>
<evidence type="ECO:0000313" key="3">
    <source>
        <dbReference type="Proteomes" id="UP000606721"/>
    </source>
</evidence>
<keyword evidence="1" id="KW-0472">Membrane</keyword>
<feature type="transmembrane region" description="Helical" evidence="1">
    <location>
        <begin position="15"/>
        <end position="34"/>
    </location>
</feature>
<dbReference type="EMBL" id="JACJQT010000040">
    <property type="protein sequence ID" value="MBD2279645.1"/>
    <property type="molecule type" value="Genomic_DNA"/>
</dbReference>
<sequence length="114" mass="13140">MAICWMDICGYLLDGYLWLFVGWISVAICWMDICGYLLDGYLWLFVGWISVAICWMDICGYLLDGYLWLFVGWISVVIGSTFIPLRETIKMLGFFASTKPTNNQSKILIFNKGH</sequence>
<keyword evidence="1" id="KW-1133">Transmembrane helix</keyword>
<proteinExistence type="predicted"/>